<dbReference type="InterPro" id="IPR016035">
    <property type="entry name" value="Acyl_Trfase/lysoPLipase"/>
</dbReference>
<dbReference type="Pfam" id="PF16073">
    <property type="entry name" value="SAT"/>
    <property type="match status" value="1"/>
</dbReference>
<evidence type="ECO:0000256" key="5">
    <source>
        <dbReference type="ARBA" id="ARBA00023315"/>
    </source>
</evidence>
<dbReference type="Proteomes" id="UP000009084">
    <property type="component" value="Unassembled WGS sequence"/>
</dbReference>
<feature type="active site" description="Proton donor; for dehydratase activity" evidence="6">
    <location>
        <position position="1516"/>
    </location>
</feature>
<keyword evidence="2" id="KW-0597">Phosphoprotein</keyword>
<dbReference type="InterPro" id="IPR041068">
    <property type="entry name" value="HTH_51"/>
</dbReference>
<dbReference type="InterPro" id="IPR009081">
    <property type="entry name" value="PP-bd_ACP"/>
</dbReference>
<dbReference type="InterPro" id="IPR032088">
    <property type="entry name" value="SAT"/>
</dbReference>
<dbReference type="PANTHER" id="PTHR45681:SF6">
    <property type="entry name" value="POLYKETIDE SYNTHASE 37"/>
    <property type="match status" value="1"/>
</dbReference>
<keyword evidence="4" id="KW-0511">Multifunctional enzyme</keyword>
<dbReference type="PROSITE" id="PS52019">
    <property type="entry name" value="PKS_MFAS_DH"/>
    <property type="match status" value="1"/>
</dbReference>
<sequence>MMNMDDRLKCPISGPLILLFGSLPLSFDEASFTELRKTVIEADSHDWILKAIAELPQCWRTIIAALPNLEDWSALNQLENLDFAFRTGQQLKIPFPLPNALLIPLAVISHLAQYTAFLHSNQLDLDNKSDHLLDSKHGAETLGFCTGLLSAFAASSATHREEFVKYGAVAVRLGLLIGMVVDSQDRESELGTSKSLATLCNTAESAKEVLRVLKHFPEAYVSVYYDEYRVTVTAASSTVSKLQQQLKSSGVMVSEVGLFGRFHAECHRPQLSSLVEFCNTHPEFQLPDASQLVIPTRSNSGGELITQGTLHSHALTSILVEPPQWYRTFSTVRAGSLNDKNAAIFSFGSERCIPPSLMRGLSQQVVYVADRDLTNEQFEGLQKDQRTYSDNDIAVVGMSCKVAGAEDLEEFWNLLCSGKSQHREVPKERFGFETAFRDTDPKRKWFGNFVNGHDMFDHKFFKRSPRESATMDPQQRHLLQIAYQAVEQSGYFHSANPEKNIGCYIGVCATDYENNIACHAPNAFSATGNLQGFIAGKVSHYFGWTGPGLTIDTACSSSTVAVHQACRAIISGECNAALAGGTHIMSGPLWFQNLAGASFLSTTGQCKPFDADADGYCRGEGIAAVFLKKASAAIADGDQILGVIAATAVQQNQNCTPIFVPNVPSLSSLFYAVTNQARIKPAEISVVEAHGTGTAVGDPAEYDSIRKALGGPARAGPLALSSVKGLVGHIECTSGIVSIIKVLLMIQKGMIPPQASFNTINPAIDATPADNMSIPTKLQAWNTDFKAALINNYGASGSNASMVITQPLVPRSKTAPESPIEVPAGTKFPFWFCGLDDQSLRRYSEAFRKFIAGQNSSTKGLSLSNISFNLARQSNRSLERSLMFSVRSVDELLQKLEMFEKGDMSVACAATTGQPRPVVLCFGGQVSTFIGLDPNVYKRVAILQKHLDTVDAAARSLGAGSIFPSIFERSPIQDTVKLQLILFAMQYACAHSWIDSGIQPAAVVGHSFGELTALCVSQILSLEDSLRMVVSRATLVRDAWGGDKGAMIAVEADVEDVEKLLSESSKNCPGEIPASIACYNGPRSFTIAGSTASIEAVAAAISTPAFSSMRAKRLNVTNAFHCALLDPLLQQLEQVSKNLNFGEPVIPMERATEFPHQEKLTPRFVSDHIRSPVFFHHAVERLSKRHLSCIFLEAGSNSTITSMASRALGNPGSSHFHAVNITCDNGINNLTDTTLSLWRAGLKVHHWPHQIAQTKEHTPLLLPPYQFDKVSHWIELRAPPKVSSTPPLPKEEEEKVPDQLLTFVGYQDGRKRLAKFQINTMISKYDRLIVGHVIAETEPICPSTVQLDLVVEAIRNLRPDLMAAKLMPQIHGVQNQSPICINPARAVWIEVNEDDTSTAPSWNFEVFSTDLANSALKTLHTTGKVLFRPSDDLMIKLEFARFERLIGHQSCLNLLTSGEVDEILKSTNIYRIFAEIVDYGEDYRGLEKLVGRGNQSAGYVVRKCDSESWLDAHLVDSFCQVGGIWVNCMTDRAPTDIFIANGIEQWIRSPKFYHGDLNPKAFHVFATHHHPSETSYLTDVFVFNASSGALVEAILGISYVRIPKVSMSKLLSCLTVRNAHGCAAKSGSIKVERAANSTITLSPESTISANHAPNITKPAKGKKQSQSLDVSPKVKAILVELSGLELDEIKDDSQLADLGIDSLMGMEMAHEIEQAFNITLPESELMQIVDMCNLLKCVQSAVKRSTGGEVAADSDYGESDDSYERSNTNNEFTASTIQTNQSTPVPEAERDLLNKEPTGLELPFATVMEAFNETKQLTDEKIAEYNQTNYVDMVMPVQTQLCIALTLEAFDELGCNLREAKPGQKLARVSHPSEHRRLVDYLYRMLAKEALLINLDDDTITRTTTPPPPESSKDILEQLLKRFPDQNTADRLTFYTGSNLAEVLRGNTDGIKLIFCTEEGRELVSGLYADWPLNRLFYSQMEDFLCRLISKLDMSTGPLKILEMGAGTGGTTKWIVPLLAKLNVPIEYTFTDLAPSFVAGARKKFKPYQFMKFRTHDIEKAPADDLIGTQHVVIASNAVHATHSLCESAKNIRKALRPDGLLMMLEMTGTLYWVDMIFGLFEGWWFFDDGRTHAVTCESRWEKDLQSVGYGHVDWTDGNMPENKVEKLIIAMASGSRCDRLRIPSTPKPIEIRSADCAARQAVVNKYVQELTDGFAAAVDDELSASLPKHNPKGKTVLVTGATGSLGSHIIAKLAILPDIRRVVCLNRRSRQVPKERQQQALTKKGISINPEASRKLCVIETDLSKPNLGLLTVDYEDLVNNVTDIIHNAWLMNAKWPVKNFTPQLQIMRNLLNLARKISSRRSQGTKVTFEFISSIATVGHWPIWTGKVNVPEERMTIESVIPTGYGDAKYICECMLDETLHKYPDRFRATAIRLGQVGGSSASGYWNPMEHLSFVFKSSQTLQALPDFDGLLSWTPVDDVASTLVDILMLPEETTLYPIYHIDNPVRQPWKEMIPVLADAMDIPPQNVIPFKDWVQRVTDHPRRVEGPEGENPAIILIDFLDGNFLRMSCGGLLLDTAKAREHSRTLANVGPVSERVARLFVKSWKDMGFLN</sequence>
<dbReference type="InterPro" id="IPR014043">
    <property type="entry name" value="Acyl_transferase_dom"/>
</dbReference>
<dbReference type="InterPro" id="IPR014030">
    <property type="entry name" value="Ketoacyl_synth_N"/>
</dbReference>
<dbReference type="InterPro" id="IPR036291">
    <property type="entry name" value="NAD(P)-bd_dom_sf"/>
</dbReference>
<dbReference type="GO" id="GO:0016746">
    <property type="term" value="F:acyltransferase activity"/>
    <property type="evidence" value="ECO:0007669"/>
    <property type="project" value="UniProtKB-KW"/>
</dbReference>
<evidence type="ECO:0000256" key="3">
    <source>
        <dbReference type="ARBA" id="ARBA00022679"/>
    </source>
</evidence>
<evidence type="ECO:0000256" key="1">
    <source>
        <dbReference type="ARBA" id="ARBA00022450"/>
    </source>
</evidence>
<evidence type="ECO:0000256" key="6">
    <source>
        <dbReference type="PROSITE-ProRule" id="PRU01363"/>
    </source>
</evidence>
<evidence type="ECO:0000259" key="9">
    <source>
        <dbReference type="PROSITE" id="PS52004"/>
    </source>
</evidence>
<dbReference type="Gene3D" id="3.30.70.3290">
    <property type="match status" value="1"/>
</dbReference>
<dbReference type="SUPFAM" id="SSF53335">
    <property type="entry name" value="S-adenosyl-L-methionine-dependent methyltransferases"/>
    <property type="match status" value="1"/>
</dbReference>
<dbReference type="PROSITE" id="PS52004">
    <property type="entry name" value="KS3_2"/>
    <property type="match status" value="1"/>
</dbReference>
<dbReference type="VEuPathDB" id="FungiDB:CPC735_034200"/>
<dbReference type="OrthoDB" id="329835at2759"/>
<keyword evidence="5" id="KW-0012">Acyltransferase</keyword>
<feature type="domain" description="Carrier" evidence="8">
    <location>
        <begin position="1668"/>
        <end position="1742"/>
    </location>
</feature>
<dbReference type="Pfam" id="PF00698">
    <property type="entry name" value="Acyl_transf_1"/>
    <property type="match status" value="1"/>
</dbReference>
<dbReference type="CDD" id="cd02440">
    <property type="entry name" value="AdoMet_MTases"/>
    <property type="match status" value="1"/>
</dbReference>
<dbReference type="SMART" id="SM00825">
    <property type="entry name" value="PKS_KS"/>
    <property type="match status" value="1"/>
</dbReference>
<dbReference type="InterPro" id="IPR029063">
    <property type="entry name" value="SAM-dependent_MTases_sf"/>
</dbReference>
<dbReference type="Pfam" id="PF18558">
    <property type="entry name" value="HTH_51"/>
    <property type="match status" value="1"/>
</dbReference>
<evidence type="ECO:0000256" key="2">
    <source>
        <dbReference type="ARBA" id="ARBA00022553"/>
    </source>
</evidence>
<dbReference type="SUPFAM" id="SSF51735">
    <property type="entry name" value="NAD(P)-binding Rossmann-fold domains"/>
    <property type="match status" value="1"/>
</dbReference>
<name>C5P5U4_COCP7</name>
<dbReference type="Pfam" id="PF02801">
    <property type="entry name" value="Ketoacyl-synt_C"/>
    <property type="match status" value="1"/>
</dbReference>
<evidence type="ECO:0000259" key="8">
    <source>
        <dbReference type="PROSITE" id="PS50075"/>
    </source>
</evidence>
<feature type="active site" description="Proton acceptor; for dehydratase activity" evidence="6">
    <location>
        <position position="1332"/>
    </location>
</feature>
<dbReference type="SMART" id="SM00827">
    <property type="entry name" value="PKS_AT"/>
    <property type="match status" value="1"/>
</dbReference>
<dbReference type="SUPFAM" id="SSF47336">
    <property type="entry name" value="ACP-like"/>
    <property type="match status" value="1"/>
</dbReference>
<dbReference type="InterPro" id="IPR016036">
    <property type="entry name" value="Malonyl_transacylase_ACP-bd"/>
</dbReference>
<dbReference type="Gene3D" id="3.40.47.10">
    <property type="match status" value="1"/>
</dbReference>
<dbReference type="SUPFAM" id="SSF52151">
    <property type="entry name" value="FabD/lysophospholipase-like"/>
    <property type="match status" value="1"/>
</dbReference>
<protein>
    <submittedName>
        <fullName evidence="11">Polyketide synthase, putative</fullName>
    </submittedName>
</protein>
<dbReference type="Pfam" id="PF00109">
    <property type="entry name" value="ketoacyl-synt"/>
    <property type="match status" value="1"/>
</dbReference>
<dbReference type="KEGG" id="cpw:9695724"/>
<dbReference type="InterPro" id="IPR042104">
    <property type="entry name" value="PKS_dehydratase_sf"/>
</dbReference>
<feature type="domain" description="Ketosynthase family 3 (KS3)" evidence="9">
    <location>
        <begin position="390"/>
        <end position="806"/>
    </location>
</feature>
<dbReference type="PROSITE" id="PS50075">
    <property type="entry name" value="CARRIER"/>
    <property type="match status" value="1"/>
</dbReference>
<dbReference type="InterPro" id="IPR050444">
    <property type="entry name" value="Polyketide_Synthase"/>
</dbReference>
<dbReference type="Gene3D" id="3.40.50.720">
    <property type="entry name" value="NAD(P)-binding Rossmann-like Domain"/>
    <property type="match status" value="1"/>
</dbReference>
<dbReference type="InterPro" id="IPR013120">
    <property type="entry name" value="FAR_NAD-bd"/>
</dbReference>
<dbReference type="SUPFAM" id="SSF53901">
    <property type="entry name" value="Thiolase-like"/>
    <property type="match status" value="1"/>
</dbReference>
<dbReference type="Gene3D" id="3.40.50.150">
    <property type="entry name" value="Vaccinia Virus protein VP39"/>
    <property type="match status" value="1"/>
</dbReference>
<dbReference type="Gene3D" id="1.10.1200.10">
    <property type="entry name" value="ACP-like"/>
    <property type="match status" value="1"/>
</dbReference>
<dbReference type="InterPro" id="IPR049900">
    <property type="entry name" value="PKS_mFAS_DH"/>
</dbReference>
<keyword evidence="1" id="KW-0596">Phosphopantetheine</keyword>
<dbReference type="SUPFAM" id="SSF55048">
    <property type="entry name" value="Probable ACP-binding domain of malonyl-CoA ACP transacylase"/>
    <property type="match status" value="1"/>
</dbReference>
<feature type="region of interest" description="N-terminal hotdog fold" evidence="6">
    <location>
        <begin position="1297"/>
        <end position="1432"/>
    </location>
</feature>
<dbReference type="CDD" id="cd00833">
    <property type="entry name" value="PKS"/>
    <property type="match status" value="1"/>
</dbReference>
<proteinExistence type="predicted"/>
<evidence type="ECO:0000256" key="4">
    <source>
        <dbReference type="ARBA" id="ARBA00023268"/>
    </source>
</evidence>
<dbReference type="InterPro" id="IPR036736">
    <property type="entry name" value="ACP-like_sf"/>
</dbReference>
<dbReference type="Gene3D" id="3.10.129.110">
    <property type="entry name" value="Polyketide synthase dehydratase"/>
    <property type="match status" value="1"/>
</dbReference>
<dbReference type="Pfam" id="PF08242">
    <property type="entry name" value="Methyltransf_12"/>
    <property type="match status" value="1"/>
</dbReference>
<dbReference type="InterPro" id="IPR001227">
    <property type="entry name" value="Ac_transferase_dom_sf"/>
</dbReference>
<evidence type="ECO:0000313" key="11">
    <source>
        <dbReference type="EMBL" id="EER28084.1"/>
    </source>
</evidence>
<dbReference type="HOGENOM" id="CLU_000022_6_2_1"/>
<reference evidence="11 12" key="1">
    <citation type="journal article" date="2009" name="Genome Res.">
        <title>Comparative genomic analyses of the human fungal pathogens Coccidioides and their relatives.</title>
        <authorList>
            <person name="Sharpton T.J."/>
            <person name="Stajich J.E."/>
            <person name="Rounsley S.D."/>
            <person name="Gardner M.J."/>
            <person name="Wortman J.R."/>
            <person name="Jordar V.S."/>
            <person name="Maiti R."/>
            <person name="Kodira C.D."/>
            <person name="Neafsey D.E."/>
            <person name="Zeng Q."/>
            <person name="Hung C.-Y."/>
            <person name="McMahan C."/>
            <person name="Muszewska A."/>
            <person name="Grynberg M."/>
            <person name="Mandel M.A."/>
            <person name="Kellner E.M."/>
            <person name="Barker B.M."/>
            <person name="Galgiani J.N."/>
            <person name="Orbach M.J."/>
            <person name="Kirkland T.N."/>
            <person name="Cole G.T."/>
            <person name="Henn M.R."/>
            <person name="Birren B.W."/>
            <person name="Taylor J.W."/>
        </authorList>
    </citation>
    <scope>NUCLEOTIDE SEQUENCE [LARGE SCALE GENOMIC DNA]</scope>
    <source>
        <strain evidence="12">C735</strain>
    </source>
</reference>
<gene>
    <name evidence="11" type="ORF">CPC735_034200</name>
</gene>
<dbReference type="InterPro" id="IPR006162">
    <property type="entry name" value="Ppantetheine_attach_site"/>
</dbReference>
<feature type="region of interest" description="Disordered" evidence="7">
    <location>
        <begin position="1748"/>
        <end position="1767"/>
    </location>
</feature>
<dbReference type="EMBL" id="ACFW01000025">
    <property type="protein sequence ID" value="EER28084.1"/>
    <property type="molecule type" value="Genomic_DNA"/>
</dbReference>
<dbReference type="PROSITE" id="PS00012">
    <property type="entry name" value="PHOSPHOPANTETHEINE"/>
    <property type="match status" value="1"/>
</dbReference>
<dbReference type="InterPro" id="IPR014031">
    <property type="entry name" value="Ketoacyl_synth_C"/>
</dbReference>
<dbReference type="InterPro" id="IPR016039">
    <property type="entry name" value="Thiolase-like"/>
</dbReference>
<dbReference type="GO" id="GO:0044550">
    <property type="term" value="P:secondary metabolite biosynthetic process"/>
    <property type="evidence" value="ECO:0007669"/>
    <property type="project" value="UniProtKB-ARBA"/>
</dbReference>
<dbReference type="Pfam" id="PF00550">
    <property type="entry name" value="PP-binding"/>
    <property type="match status" value="1"/>
</dbReference>
<accession>C5P5U4</accession>
<dbReference type="Pfam" id="PF07993">
    <property type="entry name" value="NAD_binding_4"/>
    <property type="match status" value="1"/>
</dbReference>
<evidence type="ECO:0000256" key="7">
    <source>
        <dbReference type="SAM" id="MobiDB-lite"/>
    </source>
</evidence>
<keyword evidence="3" id="KW-0808">Transferase</keyword>
<evidence type="ECO:0000259" key="10">
    <source>
        <dbReference type="PROSITE" id="PS52019"/>
    </source>
</evidence>
<feature type="domain" description="PKS/mFAS DH" evidence="10">
    <location>
        <begin position="1297"/>
        <end position="1608"/>
    </location>
</feature>
<dbReference type="InterPro" id="IPR020841">
    <property type="entry name" value="PKS_Beta-ketoAc_synthase_dom"/>
</dbReference>
<feature type="region of interest" description="C-terminal hotdog fold" evidence="6">
    <location>
        <begin position="1460"/>
        <end position="1608"/>
    </location>
</feature>
<dbReference type="Gene3D" id="3.40.366.10">
    <property type="entry name" value="Malonyl-Coenzyme A Acyl Carrier Protein, domain 2"/>
    <property type="match status" value="2"/>
</dbReference>
<dbReference type="InterPro" id="IPR013217">
    <property type="entry name" value="Methyltransf_12"/>
</dbReference>
<dbReference type="PANTHER" id="PTHR45681">
    <property type="entry name" value="POLYKETIDE SYNTHASE 44-RELATED"/>
    <property type="match status" value="1"/>
</dbReference>
<evidence type="ECO:0000313" key="12">
    <source>
        <dbReference type="Proteomes" id="UP000009084"/>
    </source>
</evidence>
<organism evidence="11 12">
    <name type="scientific">Coccidioides posadasii (strain C735)</name>
    <name type="common">Valley fever fungus</name>
    <dbReference type="NCBI Taxonomy" id="222929"/>
    <lineage>
        <taxon>Eukaryota</taxon>
        <taxon>Fungi</taxon>
        <taxon>Dikarya</taxon>
        <taxon>Ascomycota</taxon>
        <taxon>Pezizomycotina</taxon>
        <taxon>Eurotiomycetes</taxon>
        <taxon>Eurotiomycetidae</taxon>
        <taxon>Onygenales</taxon>
        <taxon>Onygenaceae</taxon>
        <taxon>Coccidioides</taxon>
    </lineage>
</organism>
<comment type="caution">
    <text evidence="11">The sequence shown here is derived from an EMBL/GenBank/DDBJ whole genome shotgun (WGS) entry which is preliminary data.</text>
</comment>